<reference evidence="1" key="1">
    <citation type="submission" date="2023-06" db="EMBL/GenBank/DDBJ databases">
        <authorList>
            <consortium name="Lawrence Berkeley National Laboratory"/>
            <person name="Ahrendt S."/>
            <person name="Sahu N."/>
            <person name="Indic B."/>
            <person name="Wong-Bajracharya J."/>
            <person name="Merenyi Z."/>
            <person name="Ke H.-M."/>
            <person name="Monk M."/>
            <person name="Kocsube S."/>
            <person name="Drula E."/>
            <person name="Lipzen A."/>
            <person name="Balint B."/>
            <person name="Henrissat B."/>
            <person name="Andreopoulos B."/>
            <person name="Martin F.M."/>
            <person name="Harder C.B."/>
            <person name="Rigling D."/>
            <person name="Ford K.L."/>
            <person name="Foster G.D."/>
            <person name="Pangilinan J."/>
            <person name="Papanicolaou A."/>
            <person name="Barry K."/>
            <person name="LaButti K."/>
            <person name="Viragh M."/>
            <person name="Koriabine M."/>
            <person name="Yan M."/>
            <person name="Riley R."/>
            <person name="Champramary S."/>
            <person name="Plett K.L."/>
            <person name="Tsai I.J."/>
            <person name="Slot J."/>
            <person name="Sipos G."/>
            <person name="Plett J."/>
            <person name="Nagy L.G."/>
            <person name="Grigoriev I.V."/>
        </authorList>
    </citation>
    <scope>NUCLEOTIDE SEQUENCE</scope>
    <source>
        <strain evidence="1">CCBAS 213</strain>
    </source>
</reference>
<keyword evidence="2" id="KW-1185">Reference proteome</keyword>
<dbReference type="EMBL" id="JAUEPS010000255">
    <property type="protein sequence ID" value="KAK0432979.1"/>
    <property type="molecule type" value="Genomic_DNA"/>
</dbReference>
<dbReference type="Proteomes" id="UP001175211">
    <property type="component" value="Unassembled WGS sequence"/>
</dbReference>
<sequence>MLYSWYTRQMCARLCSPLALAYGSNGSLMLAARPSPTARASREGPSRRTNHFYTFPPLLEAGKGVDPRNFILKSITSVLKDVLCDETVRSRRSLNDRYRSTDLDPCHHHYSIVKDINNRSRREKGRLQHVTISCLRVRLVKRRWANVHRIRGNLLIQTWIQHNSQTN</sequence>
<organism evidence="1 2">
    <name type="scientific">Armillaria tabescens</name>
    <name type="common">Ringless honey mushroom</name>
    <name type="synonym">Agaricus tabescens</name>
    <dbReference type="NCBI Taxonomy" id="1929756"/>
    <lineage>
        <taxon>Eukaryota</taxon>
        <taxon>Fungi</taxon>
        <taxon>Dikarya</taxon>
        <taxon>Basidiomycota</taxon>
        <taxon>Agaricomycotina</taxon>
        <taxon>Agaricomycetes</taxon>
        <taxon>Agaricomycetidae</taxon>
        <taxon>Agaricales</taxon>
        <taxon>Marasmiineae</taxon>
        <taxon>Physalacriaceae</taxon>
        <taxon>Desarmillaria</taxon>
    </lineage>
</organism>
<name>A0AA39MGL1_ARMTA</name>
<comment type="caution">
    <text evidence="1">The sequence shown here is derived from an EMBL/GenBank/DDBJ whole genome shotgun (WGS) entry which is preliminary data.</text>
</comment>
<dbReference type="AlphaFoldDB" id="A0AA39MGL1"/>
<dbReference type="GeneID" id="85366218"/>
<gene>
    <name evidence="1" type="ORF">EV420DRAFT_582515</name>
</gene>
<dbReference type="RefSeq" id="XP_060321438.1">
    <property type="nucleotide sequence ID" value="XM_060482670.1"/>
</dbReference>
<evidence type="ECO:0000313" key="1">
    <source>
        <dbReference type="EMBL" id="KAK0432979.1"/>
    </source>
</evidence>
<proteinExistence type="predicted"/>
<evidence type="ECO:0000313" key="2">
    <source>
        <dbReference type="Proteomes" id="UP001175211"/>
    </source>
</evidence>
<protein>
    <submittedName>
        <fullName evidence="1">Uncharacterized protein</fullName>
    </submittedName>
</protein>
<accession>A0AA39MGL1</accession>